<evidence type="ECO:0000256" key="1">
    <source>
        <dbReference type="ARBA" id="ARBA00004877"/>
    </source>
</evidence>
<evidence type="ECO:0000256" key="2">
    <source>
        <dbReference type="ARBA" id="ARBA00006351"/>
    </source>
</evidence>
<dbReference type="PANTHER" id="PTHR32116">
    <property type="entry name" value="GALACTURONOSYLTRANSFERASE 4-RELATED"/>
    <property type="match status" value="1"/>
</dbReference>
<keyword evidence="4" id="KW-0808">Transferase</keyword>
<dbReference type="Gene3D" id="3.90.550.10">
    <property type="entry name" value="Spore Coat Polysaccharide Biosynthesis Protein SpsA, Chain A"/>
    <property type="match status" value="1"/>
</dbReference>
<dbReference type="EnsemblPlants" id="MELO3C025427.2.1">
    <property type="protein sequence ID" value="MELO3C025427.2.1"/>
    <property type="gene ID" value="MELO3C025427.2"/>
</dbReference>
<organism evidence="6">
    <name type="scientific">Cucumis melo</name>
    <name type="common">Muskmelon</name>
    <dbReference type="NCBI Taxonomy" id="3656"/>
    <lineage>
        <taxon>Eukaryota</taxon>
        <taxon>Viridiplantae</taxon>
        <taxon>Streptophyta</taxon>
        <taxon>Embryophyta</taxon>
        <taxon>Tracheophyta</taxon>
        <taxon>Spermatophyta</taxon>
        <taxon>Magnoliopsida</taxon>
        <taxon>eudicotyledons</taxon>
        <taxon>Gunneridae</taxon>
        <taxon>Pentapetalae</taxon>
        <taxon>rosids</taxon>
        <taxon>fabids</taxon>
        <taxon>Cucurbitales</taxon>
        <taxon>Cucurbitaceae</taxon>
        <taxon>Benincaseae</taxon>
        <taxon>Cucumis</taxon>
    </lineage>
</organism>
<protein>
    <recommendedName>
        <fullName evidence="5">Hexosyltransferase</fullName>
        <ecNumber evidence="5">2.4.1.-</ecNumber>
    </recommendedName>
</protein>
<reference evidence="6" key="1">
    <citation type="submission" date="2023-03" db="UniProtKB">
        <authorList>
            <consortium name="EnsemblPlants"/>
        </authorList>
    </citation>
    <scope>IDENTIFICATION</scope>
</reference>
<name>A0A9I9DXJ2_CUCME</name>
<keyword evidence="5" id="KW-0812">Transmembrane</keyword>
<keyword evidence="5" id="KW-0333">Golgi apparatus</keyword>
<dbReference type="Gramene" id="MELO3C025427.2.1">
    <property type="protein sequence ID" value="MELO3C025427.2.1"/>
    <property type="gene ID" value="MELO3C025427.2"/>
</dbReference>
<dbReference type="EC" id="2.4.1.-" evidence="5"/>
<dbReference type="AlphaFoldDB" id="A0A9I9DXJ2"/>
<evidence type="ECO:0000256" key="5">
    <source>
        <dbReference type="RuleBase" id="RU362027"/>
    </source>
</evidence>
<proteinExistence type="inferred from homology"/>
<dbReference type="InterPro" id="IPR029993">
    <property type="entry name" value="GAUT"/>
</dbReference>
<dbReference type="GO" id="GO:0000139">
    <property type="term" value="C:Golgi membrane"/>
    <property type="evidence" value="ECO:0007669"/>
    <property type="project" value="UniProtKB-SubCell"/>
</dbReference>
<comment type="pathway">
    <text evidence="1 5">Glycan metabolism; pectin biosynthesis.</text>
</comment>
<accession>A0A9I9DXJ2</accession>
<dbReference type="PANTHER" id="PTHR32116:SF63">
    <property type="entry name" value="GALACTURONOSYLTRANSFERASE 12-RELATED"/>
    <property type="match status" value="1"/>
</dbReference>
<evidence type="ECO:0000256" key="3">
    <source>
        <dbReference type="ARBA" id="ARBA00022676"/>
    </source>
</evidence>
<dbReference type="SUPFAM" id="SSF53448">
    <property type="entry name" value="Nucleotide-diphospho-sugar transferases"/>
    <property type="match status" value="1"/>
</dbReference>
<keyword evidence="5" id="KW-0472">Membrane</keyword>
<keyword evidence="5" id="KW-1133">Transmembrane helix</keyword>
<keyword evidence="5" id="KW-0961">Cell wall biogenesis/degradation</keyword>
<dbReference type="Pfam" id="PF01501">
    <property type="entry name" value="Glyco_transf_8"/>
    <property type="match status" value="2"/>
</dbReference>
<evidence type="ECO:0000256" key="4">
    <source>
        <dbReference type="ARBA" id="ARBA00022679"/>
    </source>
</evidence>
<comment type="subcellular location">
    <subcellularLocation>
        <location evidence="5">Golgi apparatus membrane</location>
        <topology evidence="5">Single-pass type II membrane protein</topology>
    </subcellularLocation>
</comment>
<keyword evidence="3 5" id="KW-0328">Glycosyltransferase</keyword>
<dbReference type="GO" id="GO:0071555">
    <property type="term" value="P:cell wall organization"/>
    <property type="evidence" value="ECO:0007669"/>
    <property type="project" value="UniProtKB-KW"/>
</dbReference>
<comment type="similarity">
    <text evidence="2 5">Belongs to the glycosyltransferase 8 family.</text>
</comment>
<dbReference type="InterPro" id="IPR002495">
    <property type="entry name" value="Glyco_trans_8"/>
</dbReference>
<sequence>MQLHISPSLRHVTVLPGKGVREYIKVKVGSRRVSCRMLIYSLLFFTFLLRFVFVLTAVDTIDGESKLSGEKIRPKALGEQIGTKSNLQTSALRAYFNVYVPDVMYQILDKTMSKDELQGRLDNIPQTLEDFMAEIKEIKPDAKTFALKLREMVSLMEQRTRTAKIQEYLYRHVASSSIPKQLHCLALRLANEHSTNAAARLQLPSAELVPALVDNSYYHFVLATDNVLAASVVAKSLVHNALRPQKVVLHIITDRKTYFPMQAWFSLHSLSPAIIEVKALHHFDWFTKGKVPVLEAMEKDQKVRSQFRGGSSAIVANETEKPNIIASKLQALSPKYNSVMNHIRIHLPEEDILLIFLVNWQESVPLKAKLPIDLSLMLYYVNPNEWKFYMQLFPSLKKVVFLDDDIVIQTDLSPLWDIDMNGKVNGAVETCRGEDKFVMSKRLKNYLNFSHPLIAEAFDPNECAWAYGMNIFDLEAWRKTNISLTYHHWLEQNLKSDLSLWQLGTLPPGLIAFHGHVHIIDQFWHMLGLGYQENTSFADAETAGVIHFNGRAKPWLEIAFPQLRPLWTKYISFSDKFIKSCHIRAS</sequence>
<evidence type="ECO:0000313" key="6">
    <source>
        <dbReference type="EnsemblPlants" id="MELO3C025427.2.1"/>
    </source>
</evidence>
<dbReference type="GO" id="GO:0047262">
    <property type="term" value="F:polygalacturonate 4-alpha-galacturonosyltransferase activity"/>
    <property type="evidence" value="ECO:0007669"/>
    <property type="project" value="InterPro"/>
</dbReference>
<dbReference type="InterPro" id="IPR029044">
    <property type="entry name" value="Nucleotide-diphossugar_trans"/>
</dbReference>
<feature type="transmembrane region" description="Helical" evidence="5">
    <location>
        <begin position="37"/>
        <end position="58"/>
    </location>
</feature>